<feature type="transmembrane region" description="Helical" evidence="2">
    <location>
        <begin position="265"/>
        <end position="286"/>
    </location>
</feature>
<protein>
    <submittedName>
        <fullName evidence="4">Uncharacterized protein LOC110343866</fullName>
    </submittedName>
</protein>
<organism evidence="3 4">
    <name type="scientific">Heterocephalus glaber</name>
    <name type="common">Naked mole rat</name>
    <dbReference type="NCBI Taxonomy" id="10181"/>
    <lineage>
        <taxon>Eukaryota</taxon>
        <taxon>Metazoa</taxon>
        <taxon>Chordata</taxon>
        <taxon>Craniata</taxon>
        <taxon>Vertebrata</taxon>
        <taxon>Euteleostomi</taxon>
        <taxon>Mammalia</taxon>
        <taxon>Eutheria</taxon>
        <taxon>Euarchontoglires</taxon>
        <taxon>Glires</taxon>
        <taxon>Rodentia</taxon>
        <taxon>Hystricomorpha</taxon>
        <taxon>Bathyergidae</taxon>
        <taxon>Heterocephalus</taxon>
    </lineage>
</organism>
<keyword evidence="3" id="KW-1185">Reference proteome</keyword>
<dbReference type="Proteomes" id="UP000694906">
    <property type="component" value="Unplaced"/>
</dbReference>
<reference evidence="4" key="1">
    <citation type="submission" date="2025-08" db="UniProtKB">
        <authorList>
            <consortium name="RefSeq"/>
        </authorList>
    </citation>
    <scope>IDENTIFICATION</scope>
</reference>
<dbReference type="AlphaFoldDB" id="A0AAX6S4F2"/>
<name>A0AAX6S4F2_HETGA</name>
<feature type="region of interest" description="Disordered" evidence="1">
    <location>
        <begin position="90"/>
        <end position="110"/>
    </location>
</feature>
<dbReference type="RefSeq" id="XP_021103373.1">
    <property type="nucleotide sequence ID" value="XM_021247714.1"/>
</dbReference>
<dbReference type="GeneID" id="110343866"/>
<sequence>MKEQLSVVQSYFVYWTRIESSIVSQETHSRTYSDDHSNVEPGWWVAAPGQSEGTAPEAAKENSLDLASTITVGTKLSEGVQTLAQNPLHTATTASSCQQPSRDSNPTLEPSLDVHRLERLVALRTQDDRNFNSLETCPCLDTAEQDKMVASNRTLMRPSVYTVHLTHPQHLWSSEAFSGHGAGAANPAPDFHTSSVSRLPAADGHAEEPRPCASFLPKSKCKEAREGEGTGEAGMGHPSKTNPRPEVGLEEDSAPLGIQFRTPRLGLLLCLSVTLGMPLAAGLCYLHTQCCHKWTGVPFSESGADAVARNNTRESVHVRTGENSFVLVQAEYNRITPSVGSKKTVP</sequence>
<feature type="compositionally biased region" description="Polar residues" evidence="1">
    <location>
        <begin position="90"/>
        <end position="108"/>
    </location>
</feature>
<feature type="region of interest" description="Disordered" evidence="1">
    <location>
        <begin position="183"/>
        <end position="246"/>
    </location>
</feature>
<evidence type="ECO:0000256" key="1">
    <source>
        <dbReference type="SAM" id="MobiDB-lite"/>
    </source>
</evidence>
<keyword evidence="2" id="KW-0812">Transmembrane</keyword>
<evidence type="ECO:0000313" key="3">
    <source>
        <dbReference type="Proteomes" id="UP000694906"/>
    </source>
</evidence>
<evidence type="ECO:0000313" key="4">
    <source>
        <dbReference type="RefSeq" id="XP_021103373.1"/>
    </source>
</evidence>
<evidence type="ECO:0000256" key="2">
    <source>
        <dbReference type="SAM" id="Phobius"/>
    </source>
</evidence>
<keyword evidence="2" id="KW-0472">Membrane</keyword>
<gene>
    <name evidence="4" type="primary">LOC110343866</name>
</gene>
<keyword evidence="2" id="KW-1133">Transmembrane helix</keyword>
<accession>A0AAX6S4F2</accession>
<proteinExistence type="predicted"/>